<dbReference type="AlphaFoldDB" id="A0AAD3RZG3"/>
<reference evidence="1" key="1">
    <citation type="submission" date="2023-05" db="EMBL/GenBank/DDBJ databases">
        <title>Nepenthes gracilis genome sequencing.</title>
        <authorList>
            <person name="Fukushima K."/>
        </authorList>
    </citation>
    <scope>NUCLEOTIDE SEQUENCE</scope>
    <source>
        <strain evidence="1">SING2019-196</strain>
    </source>
</reference>
<organism evidence="1 2">
    <name type="scientific">Nepenthes gracilis</name>
    <name type="common">Slender pitcher plant</name>
    <dbReference type="NCBI Taxonomy" id="150966"/>
    <lineage>
        <taxon>Eukaryota</taxon>
        <taxon>Viridiplantae</taxon>
        <taxon>Streptophyta</taxon>
        <taxon>Embryophyta</taxon>
        <taxon>Tracheophyta</taxon>
        <taxon>Spermatophyta</taxon>
        <taxon>Magnoliopsida</taxon>
        <taxon>eudicotyledons</taxon>
        <taxon>Gunneridae</taxon>
        <taxon>Pentapetalae</taxon>
        <taxon>Caryophyllales</taxon>
        <taxon>Nepenthaceae</taxon>
        <taxon>Nepenthes</taxon>
    </lineage>
</organism>
<proteinExistence type="predicted"/>
<gene>
    <name evidence="1" type="ORF">Nepgr_003387</name>
</gene>
<protein>
    <submittedName>
        <fullName evidence="1">Uncharacterized protein</fullName>
    </submittedName>
</protein>
<dbReference type="Proteomes" id="UP001279734">
    <property type="component" value="Unassembled WGS sequence"/>
</dbReference>
<name>A0AAD3RZG3_NEPGR</name>
<comment type="caution">
    <text evidence="1">The sequence shown here is derived from an EMBL/GenBank/DDBJ whole genome shotgun (WGS) entry which is preliminary data.</text>
</comment>
<evidence type="ECO:0000313" key="1">
    <source>
        <dbReference type="EMBL" id="GMH01548.1"/>
    </source>
</evidence>
<keyword evidence="2" id="KW-1185">Reference proteome</keyword>
<sequence length="196" mass="22083">MEEDLSCYKCPLRHLQRIIMKAHRLVDLGTGPSSTIQSLRLTKNLRMPCPSFLTKLYRTFCRYGLYRHKGLGLVAAMCEELEDLRVFPSDPFGAGNATVTEGLWLINPSNGNMPDDLILLSPHATEEAWKMTTAEARRRLQFWLIPSSLAMASSCFRARKQSELMIITVLGPAYEVVLVHGKSEASLFIGCYRGEE</sequence>
<accession>A0AAD3RZG3</accession>
<dbReference type="EMBL" id="BSYO01000003">
    <property type="protein sequence ID" value="GMH01548.1"/>
    <property type="molecule type" value="Genomic_DNA"/>
</dbReference>
<evidence type="ECO:0000313" key="2">
    <source>
        <dbReference type="Proteomes" id="UP001279734"/>
    </source>
</evidence>